<dbReference type="Proteomes" id="UP000178911">
    <property type="component" value="Unassembled WGS sequence"/>
</dbReference>
<dbReference type="AlphaFoldDB" id="A0A1F8GJA6"/>
<evidence type="ECO:0000313" key="2">
    <source>
        <dbReference type="Proteomes" id="UP000178911"/>
    </source>
</evidence>
<gene>
    <name evidence="1" type="ORF">A3A13_03410</name>
</gene>
<protein>
    <submittedName>
        <fullName evidence="1">Uncharacterized protein</fullName>
    </submittedName>
</protein>
<comment type="caution">
    <text evidence="1">The sequence shown here is derived from an EMBL/GenBank/DDBJ whole genome shotgun (WGS) entry which is preliminary data.</text>
</comment>
<sequence length="124" mass="13831">MNKAALAEAGAGSPPFYFSERKIVPSEVEGHVLRQAQDRIFRKILKGLEVRGERWEEFLIFHIVPLIFKNDVDPRKIAFGDHGGGVRPRNRIPLELTVANGDLSLTGQGSLTGILVRAMEQKHC</sequence>
<evidence type="ECO:0000313" key="1">
    <source>
        <dbReference type="EMBL" id="OGN25401.1"/>
    </source>
</evidence>
<dbReference type="EMBL" id="MGKJ01000002">
    <property type="protein sequence ID" value="OGN25401.1"/>
    <property type="molecule type" value="Genomic_DNA"/>
</dbReference>
<name>A0A1F8GJA6_9BACT</name>
<accession>A0A1F8GJA6</accession>
<reference evidence="1 2" key="1">
    <citation type="journal article" date="2016" name="Nat. Commun.">
        <title>Thousands of microbial genomes shed light on interconnected biogeochemical processes in an aquifer system.</title>
        <authorList>
            <person name="Anantharaman K."/>
            <person name="Brown C.T."/>
            <person name="Hug L.A."/>
            <person name="Sharon I."/>
            <person name="Castelle C.J."/>
            <person name="Probst A.J."/>
            <person name="Thomas B.C."/>
            <person name="Singh A."/>
            <person name="Wilkins M.J."/>
            <person name="Karaoz U."/>
            <person name="Brodie E.L."/>
            <person name="Williams K.H."/>
            <person name="Hubbard S.S."/>
            <person name="Banfield J.F."/>
        </authorList>
    </citation>
    <scope>NUCLEOTIDE SEQUENCE [LARGE SCALE GENOMIC DNA]</scope>
</reference>
<proteinExistence type="predicted"/>
<organism evidence="1 2">
    <name type="scientific">Candidatus Yanofskybacteria bacterium RIFCSPLOWO2_01_FULL_43_22</name>
    <dbReference type="NCBI Taxonomy" id="1802695"/>
    <lineage>
        <taxon>Bacteria</taxon>
        <taxon>Candidatus Yanofskyibacteriota</taxon>
    </lineage>
</organism>